<feature type="signal peptide" evidence="1">
    <location>
        <begin position="1"/>
        <end position="18"/>
    </location>
</feature>
<reference evidence="2" key="2">
    <citation type="submission" date="2025-09" db="UniProtKB">
        <authorList>
            <consortium name="Ensembl"/>
        </authorList>
    </citation>
    <scope>IDENTIFICATION</scope>
</reference>
<keyword evidence="1" id="KW-0732">Signal</keyword>
<dbReference type="PANTHER" id="PTHR41693">
    <property type="entry name" value="HEME-BINDING PROTEIN 1"/>
    <property type="match status" value="1"/>
</dbReference>
<dbReference type="PANTHER" id="PTHR41693:SF2">
    <property type="entry name" value="BIOGENESIS OF LYSOSOME-RELATED ORGANELLES COMPLEX 1 SUBUNIT 2"/>
    <property type="match status" value="1"/>
</dbReference>
<dbReference type="Proteomes" id="UP000261520">
    <property type="component" value="Unplaced"/>
</dbReference>
<sequence>MKVVKVLFLFLFMVFTSAQREKNRGCANLTLVLDNWKYAIVTQVKDLLLNDHRTVLPDYGRIQPLSDALGDLYKEFNALKDRLVDLTSKFHSVEGFVDEMRKGRKGQHCKENGSKTRRQVFNRVFVLVA</sequence>
<evidence type="ECO:0000256" key="1">
    <source>
        <dbReference type="SAM" id="SignalP"/>
    </source>
</evidence>
<organism evidence="2 3">
    <name type="scientific">Periophthalmus magnuspinnatus</name>
    <dbReference type="NCBI Taxonomy" id="409849"/>
    <lineage>
        <taxon>Eukaryota</taxon>
        <taxon>Metazoa</taxon>
        <taxon>Chordata</taxon>
        <taxon>Craniata</taxon>
        <taxon>Vertebrata</taxon>
        <taxon>Euteleostomi</taxon>
        <taxon>Actinopterygii</taxon>
        <taxon>Neopterygii</taxon>
        <taxon>Teleostei</taxon>
        <taxon>Neoteleostei</taxon>
        <taxon>Acanthomorphata</taxon>
        <taxon>Gobiaria</taxon>
        <taxon>Gobiiformes</taxon>
        <taxon>Gobioidei</taxon>
        <taxon>Gobiidae</taxon>
        <taxon>Oxudercinae</taxon>
        <taxon>Periophthalmus</taxon>
    </lineage>
</organism>
<proteinExistence type="predicted"/>
<reference evidence="2" key="1">
    <citation type="submission" date="2025-08" db="UniProtKB">
        <authorList>
            <consortium name="Ensembl"/>
        </authorList>
    </citation>
    <scope>IDENTIFICATION</scope>
</reference>
<protein>
    <submittedName>
        <fullName evidence="2">Uncharacterized protein</fullName>
    </submittedName>
</protein>
<evidence type="ECO:0000313" key="2">
    <source>
        <dbReference type="Ensembl" id="ENSPMGP00000002727.1"/>
    </source>
</evidence>
<evidence type="ECO:0000313" key="3">
    <source>
        <dbReference type="Proteomes" id="UP000261520"/>
    </source>
</evidence>
<dbReference type="Ensembl" id="ENSPMGT00000002888.1">
    <property type="protein sequence ID" value="ENSPMGP00000002727.1"/>
    <property type="gene ID" value="ENSPMGG00000002378.1"/>
</dbReference>
<accession>A0A3B3ZDU0</accession>
<dbReference type="AlphaFoldDB" id="A0A3B3ZDU0"/>
<keyword evidence="3" id="KW-1185">Reference proteome</keyword>
<name>A0A3B3ZDU0_9GOBI</name>
<feature type="chain" id="PRO_5017445930" evidence="1">
    <location>
        <begin position="19"/>
        <end position="129"/>
    </location>
</feature>